<comment type="caution">
    <text evidence="1">The sequence shown here is derived from an EMBL/GenBank/DDBJ whole genome shotgun (WGS) entry which is preliminary data.</text>
</comment>
<dbReference type="InterPro" id="IPR009057">
    <property type="entry name" value="Homeodomain-like_sf"/>
</dbReference>
<dbReference type="InterPro" id="IPR036388">
    <property type="entry name" value="WH-like_DNA-bd_sf"/>
</dbReference>
<protein>
    <submittedName>
        <fullName evidence="1">DUF433 domain-containing protein</fullName>
    </submittedName>
</protein>
<dbReference type="AlphaFoldDB" id="A0AAW9Q3H0"/>
<dbReference type="EMBL" id="JAZBJZ010000175">
    <property type="protein sequence ID" value="MEE3719822.1"/>
    <property type="molecule type" value="Genomic_DNA"/>
</dbReference>
<dbReference type="Proteomes" id="UP001333818">
    <property type="component" value="Unassembled WGS sequence"/>
</dbReference>
<organism evidence="1 2">
    <name type="scientific">Tumidithrix elongata BACA0141</name>
    <dbReference type="NCBI Taxonomy" id="2716417"/>
    <lineage>
        <taxon>Bacteria</taxon>
        <taxon>Bacillati</taxon>
        <taxon>Cyanobacteriota</taxon>
        <taxon>Cyanophyceae</taxon>
        <taxon>Pseudanabaenales</taxon>
        <taxon>Pseudanabaenaceae</taxon>
        <taxon>Tumidithrix</taxon>
        <taxon>Tumidithrix elongata</taxon>
    </lineage>
</organism>
<gene>
    <name evidence="1" type="ORF">V2H45_24070</name>
</gene>
<dbReference type="Pfam" id="PF04255">
    <property type="entry name" value="DUF433"/>
    <property type="match status" value="1"/>
</dbReference>
<proteinExistence type="predicted"/>
<keyword evidence="2" id="KW-1185">Reference proteome</keyword>
<dbReference type="SUPFAM" id="SSF46689">
    <property type="entry name" value="Homeodomain-like"/>
    <property type="match status" value="1"/>
</dbReference>
<dbReference type="InterPro" id="IPR007367">
    <property type="entry name" value="DUF433"/>
</dbReference>
<evidence type="ECO:0000313" key="1">
    <source>
        <dbReference type="EMBL" id="MEE3719822.1"/>
    </source>
</evidence>
<name>A0AAW9Q3H0_9CYAN</name>
<evidence type="ECO:0000313" key="2">
    <source>
        <dbReference type="Proteomes" id="UP001333818"/>
    </source>
</evidence>
<dbReference type="RefSeq" id="WP_330486259.1">
    <property type="nucleotide sequence ID" value="NZ_JAZBJZ010000175.1"/>
</dbReference>
<reference evidence="1" key="1">
    <citation type="submission" date="2024-01" db="EMBL/GenBank/DDBJ databases">
        <title>Bank of Algae and Cyanobacteria of the Azores (BACA) strain genomes.</title>
        <authorList>
            <person name="Luz R."/>
            <person name="Cordeiro R."/>
            <person name="Fonseca A."/>
            <person name="Goncalves V."/>
        </authorList>
    </citation>
    <scope>NUCLEOTIDE SEQUENCE</scope>
    <source>
        <strain evidence="1">BACA0141</strain>
    </source>
</reference>
<sequence>MTVTIVDIGTPIVRDPDICGNRPRIAGTRMTVGNRG</sequence>
<dbReference type="Gene3D" id="1.10.10.10">
    <property type="entry name" value="Winged helix-like DNA-binding domain superfamily/Winged helix DNA-binding domain"/>
    <property type="match status" value="1"/>
</dbReference>
<accession>A0AAW9Q3H0</accession>